<evidence type="ECO:0000256" key="2">
    <source>
        <dbReference type="ARBA" id="ARBA00022730"/>
    </source>
</evidence>
<dbReference type="AlphaFoldDB" id="A0A2K9NSZ9"/>
<dbReference type="InterPro" id="IPR005813">
    <property type="entry name" value="Ribosomal_bL20"/>
</dbReference>
<dbReference type="FunFam" id="1.10.1900.20:FF:000001">
    <property type="entry name" value="50S ribosomal protein L20"/>
    <property type="match status" value="1"/>
</dbReference>
<dbReference type="GO" id="GO:0003735">
    <property type="term" value="F:structural constituent of ribosome"/>
    <property type="evidence" value="ECO:0007669"/>
    <property type="project" value="InterPro"/>
</dbReference>
<evidence type="ECO:0000313" key="10">
    <source>
        <dbReference type="Proteomes" id="UP000235584"/>
    </source>
</evidence>
<keyword evidence="10" id="KW-1185">Reference proteome</keyword>
<evidence type="ECO:0000256" key="3">
    <source>
        <dbReference type="ARBA" id="ARBA00022884"/>
    </source>
</evidence>
<dbReference type="OrthoDB" id="9808966at2"/>
<dbReference type="GO" id="GO:0006412">
    <property type="term" value="P:translation"/>
    <property type="evidence" value="ECO:0007669"/>
    <property type="project" value="InterPro"/>
</dbReference>
<protein>
    <recommendedName>
        <fullName evidence="6 7">Large ribosomal subunit protein bL20</fullName>
    </recommendedName>
</protein>
<dbReference type="GO" id="GO:1990904">
    <property type="term" value="C:ribonucleoprotein complex"/>
    <property type="evidence" value="ECO:0007669"/>
    <property type="project" value="UniProtKB-KW"/>
</dbReference>
<dbReference type="SUPFAM" id="SSF74731">
    <property type="entry name" value="Ribosomal protein L20"/>
    <property type="match status" value="1"/>
</dbReference>
<dbReference type="Gene3D" id="6.10.160.10">
    <property type="match status" value="1"/>
</dbReference>
<evidence type="ECO:0000313" key="9">
    <source>
        <dbReference type="EMBL" id="AUN98649.1"/>
    </source>
</evidence>
<dbReference type="GO" id="GO:0019843">
    <property type="term" value="F:rRNA binding"/>
    <property type="evidence" value="ECO:0007669"/>
    <property type="project" value="UniProtKB-UniRule"/>
</dbReference>
<organism evidence="9 10">
    <name type="scientific">Bacteriovorax stolpii</name>
    <name type="common">Bdellovibrio stolpii</name>
    <dbReference type="NCBI Taxonomy" id="960"/>
    <lineage>
        <taxon>Bacteria</taxon>
        <taxon>Pseudomonadati</taxon>
        <taxon>Bdellovibrionota</taxon>
        <taxon>Bacteriovoracia</taxon>
        <taxon>Bacteriovoracales</taxon>
        <taxon>Bacteriovoracaceae</taxon>
        <taxon>Bacteriovorax</taxon>
    </lineage>
</organism>
<reference evidence="9 10" key="1">
    <citation type="submission" date="2018-01" db="EMBL/GenBank/DDBJ databases">
        <title>Complete genome sequence of Bacteriovorax stolpii DSM12778.</title>
        <authorList>
            <person name="Tang B."/>
            <person name="Chang J."/>
        </authorList>
    </citation>
    <scope>NUCLEOTIDE SEQUENCE [LARGE SCALE GENOMIC DNA]</scope>
    <source>
        <strain evidence="9 10">DSM 12778</strain>
    </source>
</reference>
<keyword evidence="2 7" id="KW-0699">rRNA-binding</keyword>
<accession>A0A2K9NSZ9</accession>
<dbReference type="Pfam" id="PF00453">
    <property type="entry name" value="Ribosomal_L20"/>
    <property type="match status" value="1"/>
</dbReference>
<dbReference type="GO" id="GO:0005840">
    <property type="term" value="C:ribosome"/>
    <property type="evidence" value="ECO:0007669"/>
    <property type="project" value="UniProtKB-KW"/>
</dbReference>
<evidence type="ECO:0000256" key="7">
    <source>
        <dbReference type="HAMAP-Rule" id="MF_00382"/>
    </source>
</evidence>
<dbReference type="Proteomes" id="UP000235584">
    <property type="component" value="Chromosome"/>
</dbReference>
<dbReference type="PRINTS" id="PR00062">
    <property type="entry name" value="RIBOSOMALL20"/>
</dbReference>
<comment type="function">
    <text evidence="7 8">Binds directly to 23S ribosomal RNA and is necessary for the in vitro assembly process of the 50S ribosomal subunit. It is not involved in the protein synthesizing functions of that subunit.</text>
</comment>
<dbReference type="KEGG" id="bsto:C0V70_11155"/>
<dbReference type="RefSeq" id="WP_102243940.1">
    <property type="nucleotide sequence ID" value="NZ_CP025704.1"/>
</dbReference>
<dbReference type="EMBL" id="CP025704">
    <property type="protein sequence ID" value="AUN98649.1"/>
    <property type="molecule type" value="Genomic_DNA"/>
</dbReference>
<evidence type="ECO:0000256" key="8">
    <source>
        <dbReference type="RuleBase" id="RU000560"/>
    </source>
</evidence>
<proteinExistence type="inferred from homology"/>
<sequence>MARVRRGFKARRRRNKVLKLAKGFHFDRRTKYKHTAETVKRALNYAYVGRRLLKRDMRKLWVVRIAAAARTLETSYSKFIGSLKANNVTLNRKMLAEIAATDFAGFTAIKNALKK</sequence>
<dbReference type="GO" id="GO:0000027">
    <property type="term" value="P:ribosomal large subunit assembly"/>
    <property type="evidence" value="ECO:0007669"/>
    <property type="project" value="UniProtKB-UniRule"/>
</dbReference>
<keyword evidence="4 7" id="KW-0689">Ribosomal protein</keyword>
<dbReference type="NCBIfam" id="TIGR01032">
    <property type="entry name" value="rplT_bact"/>
    <property type="match status" value="1"/>
</dbReference>
<keyword evidence="5 7" id="KW-0687">Ribonucleoprotein</keyword>
<evidence type="ECO:0000256" key="6">
    <source>
        <dbReference type="ARBA" id="ARBA00035172"/>
    </source>
</evidence>
<dbReference type="Gene3D" id="1.10.1900.20">
    <property type="entry name" value="Ribosomal protein L20"/>
    <property type="match status" value="1"/>
</dbReference>
<comment type="similarity">
    <text evidence="1 7 8">Belongs to the bacterial ribosomal protein bL20 family.</text>
</comment>
<evidence type="ECO:0000256" key="4">
    <source>
        <dbReference type="ARBA" id="ARBA00022980"/>
    </source>
</evidence>
<name>A0A2K9NSZ9_BACTC</name>
<dbReference type="PANTHER" id="PTHR10986">
    <property type="entry name" value="39S RIBOSOMAL PROTEIN L20"/>
    <property type="match status" value="1"/>
</dbReference>
<dbReference type="CDD" id="cd07026">
    <property type="entry name" value="Ribosomal_L20"/>
    <property type="match status" value="1"/>
</dbReference>
<gene>
    <name evidence="7" type="primary">rplT</name>
    <name evidence="9" type="ORF">C0V70_11155</name>
</gene>
<evidence type="ECO:0000256" key="5">
    <source>
        <dbReference type="ARBA" id="ARBA00023274"/>
    </source>
</evidence>
<keyword evidence="3 7" id="KW-0694">RNA-binding</keyword>
<evidence type="ECO:0000256" key="1">
    <source>
        <dbReference type="ARBA" id="ARBA00007698"/>
    </source>
</evidence>
<dbReference type="InterPro" id="IPR035566">
    <property type="entry name" value="Ribosomal_protein_bL20_C"/>
</dbReference>
<dbReference type="HAMAP" id="MF_00382">
    <property type="entry name" value="Ribosomal_bL20"/>
    <property type="match status" value="1"/>
</dbReference>